<keyword evidence="1" id="KW-0812">Transmembrane</keyword>
<dbReference type="EMBL" id="CP015878">
    <property type="protein sequence ID" value="ANI18622.1"/>
    <property type="molecule type" value="Genomic_DNA"/>
</dbReference>
<dbReference type="RefSeq" id="WP_064585152.1">
    <property type="nucleotide sequence ID" value="NZ_CP015878.1"/>
</dbReference>
<evidence type="ECO:0000256" key="1">
    <source>
        <dbReference type="SAM" id="Phobius"/>
    </source>
</evidence>
<proteinExistence type="predicted"/>
<dbReference type="Proteomes" id="UP001220662">
    <property type="component" value="Unassembled WGS sequence"/>
</dbReference>
<gene>
    <name evidence="2" type="ORF">A9C11_27725</name>
    <name evidence="3" type="ORF">P3W55_08320</name>
</gene>
<organism evidence="2 4">
    <name type="scientific">Pseudomonas citronellolis</name>
    <dbReference type="NCBI Taxonomy" id="53408"/>
    <lineage>
        <taxon>Bacteria</taxon>
        <taxon>Pseudomonadati</taxon>
        <taxon>Pseudomonadota</taxon>
        <taxon>Gammaproteobacteria</taxon>
        <taxon>Pseudomonadales</taxon>
        <taxon>Pseudomonadaceae</taxon>
        <taxon>Pseudomonas</taxon>
    </lineage>
</organism>
<keyword evidence="1" id="KW-0472">Membrane</keyword>
<dbReference type="Proteomes" id="UP000077748">
    <property type="component" value="Chromosome"/>
</dbReference>
<protein>
    <submittedName>
        <fullName evidence="2">Uncharacterized protein</fullName>
    </submittedName>
</protein>
<evidence type="ECO:0000313" key="3">
    <source>
        <dbReference type="EMBL" id="MDF3841715.1"/>
    </source>
</evidence>
<feature type="transmembrane region" description="Helical" evidence="1">
    <location>
        <begin position="48"/>
        <end position="68"/>
    </location>
</feature>
<dbReference type="AlphaFoldDB" id="A0A1A9KM66"/>
<evidence type="ECO:0000313" key="2">
    <source>
        <dbReference type="EMBL" id="ANI18622.1"/>
    </source>
</evidence>
<reference evidence="2 4" key="1">
    <citation type="submission" date="2016-05" db="EMBL/GenBank/DDBJ databases">
        <title>Genome Sequence of Pseudomonas citronellolis Strain SJTE-3, an Estrogens and Persistent Organic Pollutants degradation strain.</title>
        <authorList>
            <person name="Liang R."/>
        </authorList>
    </citation>
    <scope>NUCLEOTIDE SEQUENCE [LARGE SCALE GENOMIC DNA]</scope>
    <source>
        <strain evidence="2 4">SJTE-3</strain>
    </source>
</reference>
<name>A0A1A9KM66_9PSED</name>
<reference evidence="3" key="2">
    <citation type="submission" date="2023-03" db="EMBL/GenBank/DDBJ databases">
        <title>Draft assemblies of triclosan tolerant bacteria isolated from returned activated sludge.</title>
        <authorList>
            <person name="Van Hamelsveld S."/>
        </authorList>
    </citation>
    <scope>NUCLEOTIDE SEQUENCE</scope>
    <source>
        <strain evidence="3">GW210015_S63</strain>
    </source>
</reference>
<feature type="transmembrane region" description="Helical" evidence="1">
    <location>
        <begin position="21"/>
        <end position="42"/>
    </location>
</feature>
<sequence length="86" mass="9553">MRAIKTVLFHLLYTFRGLVRLVCKLLSGLFLFGFIFGLFAIADRDGMVGGTLSMLAFCVGFGALAFYYDVLLLKLKPEGIDLVLLQ</sequence>
<keyword evidence="1" id="KW-1133">Transmembrane helix</keyword>
<accession>A0A1A9KM66</accession>
<dbReference type="EMBL" id="JARJLR010000157">
    <property type="protein sequence ID" value="MDF3841715.1"/>
    <property type="molecule type" value="Genomic_DNA"/>
</dbReference>
<evidence type="ECO:0000313" key="4">
    <source>
        <dbReference type="Proteomes" id="UP000077748"/>
    </source>
</evidence>